<name>A0ABU2D036_9EURY</name>
<dbReference type="Proteomes" id="UP001246244">
    <property type="component" value="Unassembled WGS sequence"/>
</dbReference>
<sequence>MLTKGLVGVRFDNELHLCYQSHDCGPEGLGAEVVSFVRELQRDSLRMKIFKENIRKVEWVDEIDYPTTQQAEKLIRDPEILESLKYNEDWYTQFSFDPMACFEYVILFGLPIIPEHREYSLGEPTDFIAYAYVVDLNRDVLELYRSGHKMGEFSFQALVDLVKADWGRMSSTWEDY</sequence>
<dbReference type="EMBL" id="JAVKPK010000018">
    <property type="protein sequence ID" value="MDR7665343.1"/>
    <property type="molecule type" value="Genomic_DNA"/>
</dbReference>
<organism evidence="1 2">
    <name type="scientific">Methanosarcina baikalica</name>
    <dbReference type="NCBI Taxonomy" id="3073890"/>
    <lineage>
        <taxon>Archaea</taxon>
        <taxon>Methanobacteriati</taxon>
        <taxon>Methanobacteriota</taxon>
        <taxon>Stenosarchaea group</taxon>
        <taxon>Methanomicrobia</taxon>
        <taxon>Methanosarcinales</taxon>
        <taxon>Methanosarcinaceae</taxon>
        <taxon>Methanosarcina</taxon>
    </lineage>
</organism>
<dbReference type="RefSeq" id="WP_310575370.1">
    <property type="nucleotide sequence ID" value="NZ_JAVKPK010000018.1"/>
</dbReference>
<protein>
    <submittedName>
        <fullName evidence="1">Uncharacterized protein</fullName>
    </submittedName>
</protein>
<reference evidence="2" key="1">
    <citation type="submission" date="2023-07" db="EMBL/GenBank/DDBJ databases">
        <title>Whole-genome sequencing of a new Methanosarcina sp. Z-7115.</title>
        <authorList>
            <person name="Zhilina T.N."/>
            <person name="Merkel A.Y."/>
        </authorList>
    </citation>
    <scope>NUCLEOTIDE SEQUENCE [LARGE SCALE GENOMIC DNA]</scope>
    <source>
        <strain evidence="2">Z-7115</strain>
    </source>
</reference>
<comment type="caution">
    <text evidence="1">The sequence shown here is derived from an EMBL/GenBank/DDBJ whole genome shotgun (WGS) entry which is preliminary data.</text>
</comment>
<proteinExistence type="predicted"/>
<evidence type="ECO:0000313" key="1">
    <source>
        <dbReference type="EMBL" id="MDR7665343.1"/>
    </source>
</evidence>
<accession>A0ABU2D036</accession>
<keyword evidence="2" id="KW-1185">Reference proteome</keyword>
<evidence type="ECO:0000313" key="2">
    <source>
        <dbReference type="Proteomes" id="UP001246244"/>
    </source>
</evidence>
<gene>
    <name evidence="1" type="ORF">RG963_06000</name>
</gene>